<dbReference type="InterPro" id="IPR051782">
    <property type="entry name" value="ABC_Transporter_VariousFunc"/>
</dbReference>
<dbReference type="InterPro" id="IPR003593">
    <property type="entry name" value="AAA+_ATPase"/>
</dbReference>
<sequence>MILEIDNIELSYGDKNILYGIYFKSEIGKVSGVLGRNGCGKSSLLKIIFGSLKPKYKLLRIDKKPIRKAFYKTDLVKYLPQHQMLPNNLSLKNAFFLMNVNWSDFTRYFPDFDRYKSMKPKEVSGGELRIVEAFLVLKSEAKFVLLDEPFSHIAPLYIEKIIEIIHEEKQRKGIIVTDHLYEHVIDLCDDLYLLKTGSIKRINSRQDLIDEHYLVS</sequence>
<evidence type="ECO:0000259" key="4">
    <source>
        <dbReference type="PROSITE" id="PS50893"/>
    </source>
</evidence>
<dbReference type="InterPro" id="IPR027417">
    <property type="entry name" value="P-loop_NTPase"/>
</dbReference>
<dbReference type="Pfam" id="PF00005">
    <property type="entry name" value="ABC_tran"/>
    <property type="match status" value="1"/>
</dbReference>
<dbReference type="PANTHER" id="PTHR42939:SF1">
    <property type="entry name" value="ABC TRANSPORTER ATP-BINDING PROTEIN ALBC-RELATED"/>
    <property type="match status" value="1"/>
</dbReference>
<dbReference type="PANTHER" id="PTHR42939">
    <property type="entry name" value="ABC TRANSPORTER ATP-BINDING PROTEIN ALBC-RELATED"/>
    <property type="match status" value="1"/>
</dbReference>
<keyword evidence="2" id="KW-0547">Nucleotide-binding</keyword>
<name>A0ABS9J713_9FLAO</name>
<dbReference type="RefSeq" id="WP_236960243.1">
    <property type="nucleotide sequence ID" value="NZ_JAETXX010000013.1"/>
</dbReference>
<dbReference type="Gene3D" id="3.40.50.300">
    <property type="entry name" value="P-loop containing nucleotide triphosphate hydrolases"/>
    <property type="match status" value="1"/>
</dbReference>
<evidence type="ECO:0000256" key="2">
    <source>
        <dbReference type="ARBA" id="ARBA00022741"/>
    </source>
</evidence>
<evidence type="ECO:0000313" key="6">
    <source>
        <dbReference type="Proteomes" id="UP000829517"/>
    </source>
</evidence>
<dbReference type="SMART" id="SM00382">
    <property type="entry name" value="AAA"/>
    <property type="match status" value="1"/>
</dbReference>
<comment type="caution">
    <text evidence="5">The sequence shown here is derived from an EMBL/GenBank/DDBJ whole genome shotgun (WGS) entry which is preliminary data.</text>
</comment>
<keyword evidence="1" id="KW-0813">Transport</keyword>
<dbReference type="EMBL" id="JAETXX010000013">
    <property type="protein sequence ID" value="MCF8716183.1"/>
    <property type="molecule type" value="Genomic_DNA"/>
</dbReference>
<dbReference type="SUPFAM" id="SSF52540">
    <property type="entry name" value="P-loop containing nucleoside triphosphate hydrolases"/>
    <property type="match status" value="1"/>
</dbReference>
<evidence type="ECO:0000256" key="3">
    <source>
        <dbReference type="ARBA" id="ARBA00022840"/>
    </source>
</evidence>
<gene>
    <name evidence="5" type="ORF">JM658_15235</name>
</gene>
<proteinExistence type="predicted"/>
<protein>
    <submittedName>
        <fullName evidence="5">ABC transporter ATP-binding protein</fullName>
    </submittedName>
</protein>
<evidence type="ECO:0000313" key="5">
    <source>
        <dbReference type="EMBL" id="MCF8716183.1"/>
    </source>
</evidence>
<dbReference type="InterPro" id="IPR003439">
    <property type="entry name" value="ABC_transporter-like_ATP-bd"/>
</dbReference>
<keyword evidence="3 5" id="KW-0067">ATP-binding</keyword>
<evidence type="ECO:0000256" key="1">
    <source>
        <dbReference type="ARBA" id="ARBA00022448"/>
    </source>
</evidence>
<dbReference type="GO" id="GO:0005524">
    <property type="term" value="F:ATP binding"/>
    <property type="evidence" value="ECO:0007669"/>
    <property type="project" value="UniProtKB-KW"/>
</dbReference>
<feature type="domain" description="ABC transporter" evidence="4">
    <location>
        <begin position="3"/>
        <end position="214"/>
    </location>
</feature>
<keyword evidence="6" id="KW-1185">Reference proteome</keyword>
<accession>A0ABS9J713</accession>
<dbReference type="Proteomes" id="UP000829517">
    <property type="component" value="Unassembled WGS sequence"/>
</dbReference>
<organism evidence="5 6">
    <name type="scientific">Joostella atrarenae</name>
    <dbReference type="NCBI Taxonomy" id="679257"/>
    <lineage>
        <taxon>Bacteria</taxon>
        <taxon>Pseudomonadati</taxon>
        <taxon>Bacteroidota</taxon>
        <taxon>Flavobacteriia</taxon>
        <taxon>Flavobacteriales</taxon>
        <taxon>Flavobacteriaceae</taxon>
        <taxon>Joostella</taxon>
    </lineage>
</organism>
<dbReference type="PROSITE" id="PS50893">
    <property type="entry name" value="ABC_TRANSPORTER_2"/>
    <property type="match status" value="1"/>
</dbReference>
<reference evidence="5 6" key="1">
    <citation type="submission" date="2021-01" db="EMBL/GenBank/DDBJ databases">
        <title>Genome sequencing of Joostella atrarenae M1-2 (= KCTC 23194).</title>
        <authorList>
            <person name="Zakaria M.R."/>
            <person name="Lam M.Q."/>
            <person name="Chong C.S."/>
        </authorList>
    </citation>
    <scope>NUCLEOTIDE SEQUENCE [LARGE SCALE GENOMIC DNA]</scope>
    <source>
        <strain evidence="5 6">M1-2</strain>
    </source>
</reference>